<dbReference type="InterPro" id="IPR027304">
    <property type="entry name" value="Trigger_fact/SurA_dom_sf"/>
</dbReference>
<evidence type="ECO:0000256" key="1">
    <source>
        <dbReference type="PROSITE-ProRule" id="PRU00278"/>
    </source>
</evidence>
<dbReference type="InterPro" id="IPR000297">
    <property type="entry name" value="PPIase_PpiC"/>
</dbReference>
<feature type="chain" id="PRO_5041640275" evidence="4">
    <location>
        <begin position="33"/>
        <end position="360"/>
    </location>
</feature>
<dbReference type="PANTHER" id="PTHR47245">
    <property type="entry name" value="PEPTIDYLPROLYL ISOMERASE"/>
    <property type="match status" value="1"/>
</dbReference>
<feature type="region of interest" description="Disordered" evidence="3">
    <location>
        <begin position="330"/>
        <end position="360"/>
    </location>
</feature>
<evidence type="ECO:0000256" key="4">
    <source>
        <dbReference type="SAM" id="SignalP"/>
    </source>
</evidence>
<dbReference type="SUPFAM" id="SSF54534">
    <property type="entry name" value="FKBP-like"/>
    <property type="match status" value="1"/>
</dbReference>
<evidence type="ECO:0000259" key="5">
    <source>
        <dbReference type="PROSITE" id="PS50198"/>
    </source>
</evidence>
<evidence type="ECO:0000313" key="7">
    <source>
        <dbReference type="Proteomes" id="UP001178662"/>
    </source>
</evidence>
<dbReference type="Pfam" id="PF13616">
    <property type="entry name" value="Rotamase_3"/>
    <property type="match status" value="1"/>
</dbReference>
<gene>
    <name evidence="6" type="ORF">P0Y55_17315</name>
</gene>
<reference evidence="6" key="1">
    <citation type="submission" date="2023-03" db="EMBL/GenBank/DDBJ databases">
        <title>Andean soil-derived lignocellulolytic bacterial consortium as a source of novel taxa and putative plastic-active enzymes.</title>
        <authorList>
            <person name="Diaz-Garcia L."/>
            <person name="Chuvochina M."/>
            <person name="Feuerriegel G."/>
            <person name="Bunk B."/>
            <person name="Sproer C."/>
            <person name="Streit W.R."/>
            <person name="Rodriguez L.M."/>
            <person name="Overmann J."/>
            <person name="Jimenez D.J."/>
        </authorList>
    </citation>
    <scope>NUCLEOTIDE SEQUENCE</scope>
    <source>
        <strain evidence="6">MAG 2441</strain>
    </source>
</reference>
<dbReference type="GO" id="GO:0003755">
    <property type="term" value="F:peptidyl-prolyl cis-trans isomerase activity"/>
    <property type="evidence" value="ECO:0007669"/>
    <property type="project" value="UniProtKB-KW"/>
</dbReference>
<evidence type="ECO:0000256" key="3">
    <source>
        <dbReference type="SAM" id="MobiDB-lite"/>
    </source>
</evidence>
<protein>
    <submittedName>
        <fullName evidence="6">Peptidylprolyl isomerase</fullName>
        <ecNumber evidence="6">5.2.1.8</ecNumber>
    </submittedName>
</protein>
<dbReference type="EMBL" id="CP119317">
    <property type="protein sequence ID" value="WEK54279.1"/>
    <property type="molecule type" value="Genomic_DNA"/>
</dbReference>
<dbReference type="PROSITE" id="PS50198">
    <property type="entry name" value="PPIC_PPIASE_2"/>
    <property type="match status" value="1"/>
</dbReference>
<keyword evidence="2" id="KW-0175">Coiled coil</keyword>
<proteinExistence type="predicted"/>
<dbReference type="SUPFAM" id="SSF109998">
    <property type="entry name" value="Triger factor/SurA peptide-binding domain-like"/>
    <property type="match status" value="1"/>
</dbReference>
<keyword evidence="1 6" id="KW-0413">Isomerase</keyword>
<dbReference type="Gene3D" id="3.10.50.40">
    <property type="match status" value="1"/>
</dbReference>
<dbReference type="InterPro" id="IPR046357">
    <property type="entry name" value="PPIase_dom_sf"/>
</dbReference>
<organism evidence="6 7">
    <name type="scientific">Candidatus Cohnella colombiensis</name>
    <dbReference type="NCBI Taxonomy" id="3121368"/>
    <lineage>
        <taxon>Bacteria</taxon>
        <taxon>Bacillati</taxon>
        <taxon>Bacillota</taxon>
        <taxon>Bacilli</taxon>
        <taxon>Bacillales</taxon>
        <taxon>Paenibacillaceae</taxon>
        <taxon>Cohnella</taxon>
    </lineage>
</organism>
<keyword evidence="7" id="KW-1185">Reference proteome</keyword>
<feature type="coiled-coil region" evidence="2">
    <location>
        <begin position="97"/>
        <end position="124"/>
    </location>
</feature>
<keyword evidence="1" id="KW-0697">Rotamase</keyword>
<keyword evidence="4" id="KW-0732">Signal</keyword>
<dbReference type="PANTHER" id="PTHR47245:SF2">
    <property type="entry name" value="PEPTIDYL-PROLYL CIS-TRANS ISOMERASE HP_0175-RELATED"/>
    <property type="match status" value="1"/>
</dbReference>
<evidence type="ECO:0000256" key="2">
    <source>
        <dbReference type="SAM" id="Coils"/>
    </source>
</evidence>
<sequence length="360" mass="39750">MLHHKRTSYRRLAIMMLTAVMLVALLSGCGNKDGEYPGSSKGAVIATYKDGTVTDKEYDKYAAFMMFVNQNQAMYMSIPQLKEQFVQQYALKKHLSKDVSAEDLKKAKTEADNFQKELETALKTTEDLKNYMKENDLTAKEVAKFYTHEYGFQLYYSAKLNELTPTVTDDEIKAEFEKSPSDFNVVTARHILVKTTDPSTGEIVHEEADALKRAQEVKAKLDAGGDWNELAKEYSEDAGSSSNGGLYENQVVGGWVTEFKNAANTQAIGVIGEPVLTEFGYHVILVEKRTETTVDKLTDAQKDTIRSSVASVKISDFLQTEQTNLDIKVTLPAEETEAPSSPEASGAASEEPSASPSAAK</sequence>
<accession>A0AA95JFI2</accession>
<dbReference type="EC" id="5.2.1.8" evidence="6"/>
<dbReference type="Proteomes" id="UP001178662">
    <property type="component" value="Chromosome"/>
</dbReference>
<feature type="domain" description="PpiC" evidence="5">
    <location>
        <begin position="183"/>
        <end position="288"/>
    </location>
</feature>
<dbReference type="InterPro" id="IPR050245">
    <property type="entry name" value="PrsA_foldase"/>
</dbReference>
<evidence type="ECO:0000313" key="6">
    <source>
        <dbReference type="EMBL" id="WEK54279.1"/>
    </source>
</evidence>
<dbReference type="PROSITE" id="PS51257">
    <property type="entry name" value="PROKAR_LIPOPROTEIN"/>
    <property type="match status" value="1"/>
</dbReference>
<feature type="signal peptide" evidence="4">
    <location>
        <begin position="1"/>
        <end position="32"/>
    </location>
</feature>
<feature type="compositionally biased region" description="Low complexity" evidence="3">
    <location>
        <begin position="338"/>
        <end position="360"/>
    </location>
</feature>
<name>A0AA95JFI2_9BACL</name>
<dbReference type="AlphaFoldDB" id="A0AA95JFI2"/>